<reference evidence="2" key="1">
    <citation type="submission" date="2018-11" db="EMBL/GenBank/DDBJ databases">
        <authorList>
            <consortium name="Pathogen Informatics"/>
        </authorList>
    </citation>
    <scope>NUCLEOTIDE SEQUENCE</scope>
</reference>
<evidence type="ECO:0000313" key="2">
    <source>
        <dbReference type="EMBL" id="VEL07782.1"/>
    </source>
</evidence>
<gene>
    <name evidence="2" type="ORF">PXEA_LOCUS1222</name>
</gene>
<dbReference type="EMBL" id="CAAALY010002463">
    <property type="protein sequence ID" value="VEL07782.1"/>
    <property type="molecule type" value="Genomic_DNA"/>
</dbReference>
<evidence type="ECO:0000313" key="3">
    <source>
        <dbReference type="Proteomes" id="UP000784294"/>
    </source>
</evidence>
<dbReference type="OrthoDB" id="10261556at2759"/>
<name>A0A3S5AXU8_9PLAT</name>
<feature type="region of interest" description="Disordered" evidence="1">
    <location>
        <begin position="1"/>
        <end position="25"/>
    </location>
</feature>
<dbReference type="AlphaFoldDB" id="A0A3S5AXU8"/>
<keyword evidence="3" id="KW-1185">Reference proteome</keyword>
<accession>A0A3S5AXU8</accession>
<proteinExistence type="predicted"/>
<protein>
    <submittedName>
        <fullName evidence="2">Uncharacterized protein</fullName>
    </submittedName>
</protein>
<evidence type="ECO:0000256" key="1">
    <source>
        <dbReference type="SAM" id="MobiDB-lite"/>
    </source>
</evidence>
<feature type="compositionally biased region" description="Basic and acidic residues" evidence="1">
    <location>
        <begin position="7"/>
        <end position="17"/>
    </location>
</feature>
<comment type="caution">
    <text evidence="2">The sequence shown here is derived from an EMBL/GenBank/DDBJ whole genome shotgun (WGS) entry which is preliminary data.</text>
</comment>
<organism evidence="2 3">
    <name type="scientific">Protopolystoma xenopodis</name>
    <dbReference type="NCBI Taxonomy" id="117903"/>
    <lineage>
        <taxon>Eukaryota</taxon>
        <taxon>Metazoa</taxon>
        <taxon>Spiralia</taxon>
        <taxon>Lophotrochozoa</taxon>
        <taxon>Platyhelminthes</taxon>
        <taxon>Monogenea</taxon>
        <taxon>Polyopisthocotylea</taxon>
        <taxon>Polystomatidea</taxon>
        <taxon>Polystomatidae</taxon>
        <taxon>Protopolystoma</taxon>
    </lineage>
</organism>
<dbReference type="Proteomes" id="UP000784294">
    <property type="component" value="Unassembled WGS sequence"/>
</dbReference>
<sequence length="339" mass="37505">MVNLEDLLDRKVSKGSDEPLDTNLYSAQPRVHGKGWAGADNGYSDTETNSRWRINSDLRDSEEQQFRKSVITKEFERRRSANTQTLWRSAPQTSILIDPDDARLTGITGYSRDQTLQLLISSLQDRLRTHAVISATTSDQSSDVRALISVPPAAGLLVKTDSCQEKFSNPGILCAKAERRILSEAKIAALYRTNMVRLITRVRKCPDALSAWEVVSEKAGDSFISSESQMGTGSLAISEATTTTNNAATIACTSLYHKHKLPNSIIAKNVQSALILAPKDEDEQKSELHSFSEPSSSSFVGNTRTLEIRVKYLSLLLKTAPQGQIKATNKSLQVIHQRW</sequence>